<dbReference type="GO" id="GO:0012505">
    <property type="term" value="C:endomembrane system"/>
    <property type="evidence" value="ECO:0007669"/>
    <property type="project" value="UniProtKB-SubCell"/>
</dbReference>
<organism evidence="10 11">
    <name type="scientific">Sulfobacillus acidophilus (strain ATCC 700253 / DSM 10332 / NAL)</name>
    <dbReference type="NCBI Taxonomy" id="679936"/>
    <lineage>
        <taxon>Bacteria</taxon>
        <taxon>Bacillati</taxon>
        <taxon>Bacillota</taxon>
        <taxon>Clostridia</taxon>
        <taxon>Eubacteriales</taxon>
        <taxon>Clostridiales Family XVII. Incertae Sedis</taxon>
        <taxon>Sulfobacillus</taxon>
    </lineage>
</organism>
<feature type="transmembrane region" description="Helical" evidence="7">
    <location>
        <begin position="31"/>
        <end position="48"/>
    </location>
</feature>
<feature type="transmembrane region" description="Helical" evidence="7">
    <location>
        <begin position="336"/>
        <end position="357"/>
    </location>
</feature>
<feature type="transmembrane region" description="Helical" evidence="7">
    <location>
        <begin position="215"/>
        <end position="240"/>
    </location>
</feature>
<feature type="transmembrane region" description="Helical" evidence="7">
    <location>
        <begin position="142"/>
        <end position="161"/>
    </location>
</feature>
<keyword evidence="3 6" id="KW-0812">Transmembrane</keyword>
<dbReference type="Pfam" id="PF00662">
    <property type="entry name" value="Proton_antipo_N"/>
    <property type="match status" value="1"/>
</dbReference>
<keyword evidence="10" id="KW-0560">Oxidoreductase</keyword>
<evidence type="ECO:0000256" key="2">
    <source>
        <dbReference type="ARBA" id="ARBA00008483"/>
    </source>
</evidence>
<keyword evidence="11" id="KW-1185">Reference proteome</keyword>
<evidence type="ECO:0000313" key="10">
    <source>
        <dbReference type="EMBL" id="AEW06238.1"/>
    </source>
</evidence>
<feature type="transmembrane region" description="Helical" evidence="7">
    <location>
        <begin position="378"/>
        <end position="397"/>
    </location>
</feature>
<feature type="transmembrane region" description="Helical" evidence="7">
    <location>
        <begin position="283"/>
        <end position="301"/>
    </location>
</feature>
<feature type="transmembrane region" description="Helical" evidence="7">
    <location>
        <begin position="6"/>
        <end position="24"/>
    </location>
</feature>
<comment type="similarity">
    <text evidence="2">Belongs to the CPA3 antiporters (TC 2.A.63) subunit A family.</text>
</comment>
<dbReference type="STRING" id="679936.Sulac_2777"/>
<feature type="domain" description="NADH:quinone oxidoreductase/Mrp antiporter transmembrane" evidence="8">
    <location>
        <begin position="135"/>
        <end position="425"/>
    </location>
</feature>
<evidence type="ECO:0000313" key="11">
    <source>
        <dbReference type="Proteomes" id="UP000005439"/>
    </source>
</evidence>
<feature type="transmembrane region" description="Helical" evidence="7">
    <location>
        <begin position="173"/>
        <end position="195"/>
    </location>
</feature>
<dbReference type="AlphaFoldDB" id="G8TYH7"/>
<dbReference type="InterPro" id="IPR018393">
    <property type="entry name" value="NADHpl_OxRdtase_5_subgr"/>
</dbReference>
<dbReference type="GO" id="GO:0042773">
    <property type="term" value="P:ATP synthesis coupled electron transport"/>
    <property type="evidence" value="ECO:0007669"/>
    <property type="project" value="InterPro"/>
</dbReference>
<dbReference type="PANTHER" id="PTHR42829">
    <property type="entry name" value="NADH-UBIQUINONE OXIDOREDUCTASE CHAIN 5"/>
    <property type="match status" value="1"/>
</dbReference>
<dbReference type="Gene3D" id="1.20.5.2700">
    <property type="match status" value="1"/>
</dbReference>
<reference evidence="10 11" key="2">
    <citation type="journal article" date="2012" name="Stand. Genomic Sci.">
        <title>Complete genome sequence of the moderately thermophilic mineral-sulfide-oxidizing firmicute Sulfobacillus acidophilus type strain (NAL(T)).</title>
        <authorList>
            <person name="Anderson I."/>
            <person name="Chertkov O."/>
            <person name="Chen A."/>
            <person name="Saunders E."/>
            <person name="Lapidus A."/>
            <person name="Nolan M."/>
            <person name="Lucas S."/>
            <person name="Hammon N."/>
            <person name="Deshpande S."/>
            <person name="Cheng J.F."/>
            <person name="Han C."/>
            <person name="Tapia R."/>
            <person name="Goodwin L.A."/>
            <person name="Pitluck S."/>
            <person name="Liolios K."/>
            <person name="Pagani I."/>
            <person name="Ivanova N."/>
            <person name="Mikhailova N."/>
            <person name="Pati A."/>
            <person name="Palaniappan K."/>
            <person name="Land M."/>
            <person name="Pan C."/>
            <person name="Rohde M."/>
            <person name="Pukall R."/>
            <person name="Goker M."/>
            <person name="Detter J.C."/>
            <person name="Woyke T."/>
            <person name="Bristow J."/>
            <person name="Eisen J.A."/>
            <person name="Markowitz V."/>
            <person name="Hugenholtz P."/>
            <person name="Kyrpides N.C."/>
            <person name="Klenk H.P."/>
            <person name="Mavromatis K."/>
        </authorList>
    </citation>
    <scope>NUCLEOTIDE SEQUENCE [LARGE SCALE GENOMIC DNA]</scope>
    <source>
        <strain evidence="11">ATCC 700253 / DSM 10332 / NAL</strain>
    </source>
</reference>
<evidence type="ECO:0000259" key="8">
    <source>
        <dbReference type="Pfam" id="PF00361"/>
    </source>
</evidence>
<evidence type="ECO:0000256" key="1">
    <source>
        <dbReference type="ARBA" id="ARBA00004127"/>
    </source>
</evidence>
<dbReference type="GO" id="GO:0015990">
    <property type="term" value="P:electron transport coupled proton transport"/>
    <property type="evidence" value="ECO:0007669"/>
    <property type="project" value="TreeGrafter"/>
</dbReference>
<dbReference type="EC" id="1.6.5.3" evidence="10"/>
<evidence type="ECO:0000256" key="7">
    <source>
        <dbReference type="SAM" id="Phobius"/>
    </source>
</evidence>
<evidence type="ECO:0000259" key="9">
    <source>
        <dbReference type="Pfam" id="PF00662"/>
    </source>
</evidence>
<dbReference type="PRINTS" id="PR01434">
    <property type="entry name" value="NADHDHGNASE5"/>
</dbReference>
<dbReference type="PATRIC" id="fig|679936.5.peg.2871"/>
<dbReference type="NCBIfam" id="NF005141">
    <property type="entry name" value="PRK06590.1"/>
    <property type="match status" value="1"/>
</dbReference>
<feature type="domain" description="NADH-Ubiquinone oxidoreductase (complex I) chain 5 N-terminal" evidence="9">
    <location>
        <begin position="76"/>
        <end position="119"/>
    </location>
</feature>
<dbReference type="GO" id="GO:0016020">
    <property type="term" value="C:membrane"/>
    <property type="evidence" value="ECO:0007669"/>
    <property type="project" value="UniProtKB-SubCell"/>
</dbReference>
<dbReference type="GO" id="GO:0008137">
    <property type="term" value="F:NADH dehydrogenase (ubiquinone) activity"/>
    <property type="evidence" value="ECO:0007669"/>
    <property type="project" value="InterPro"/>
</dbReference>
<evidence type="ECO:0000256" key="3">
    <source>
        <dbReference type="ARBA" id="ARBA00022692"/>
    </source>
</evidence>
<evidence type="ECO:0000256" key="5">
    <source>
        <dbReference type="ARBA" id="ARBA00023136"/>
    </source>
</evidence>
<dbReference type="PRINTS" id="PR01435">
    <property type="entry name" value="NPOXDRDTASE5"/>
</dbReference>
<dbReference type="PANTHER" id="PTHR42829:SF2">
    <property type="entry name" value="NADH-UBIQUINONE OXIDOREDUCTASE CHAIN 5"/>
    <property type="match status" value="1"/>
</dbReference>
<dbReference type="GO" id="GO:0003954">
    <property type="term" value="F:NADH dehydrogenase activity"/>
    <property type="evidence" value="ECO:0007669"/>
    <property type="project" value="TreeGrafter"/>
</dbReference>
<keyword evidence="5 7" id="KW-0472">Membrane</keyword>
<dbReference type="EMBL" id="CP003179">
    <property type="protein sequence ID" value="AEW06238.1"/>
    <property type="molecule type" value="Genomic_DNA"/>
</dbReference>
<dbReference type="HOGENOM" id="CLU_007100_6_0_9"/>
<feature type="transmembrane region" description="Helical" evidence="7">
    <location>
        <begin position="252"/>
        <end position="271"/>
    </location>
</feature>
<feature type="transmembrane region" description="Helical" evidence="7">
    <location>
        <begin position="566"/>
        <end position="588"/>
    </location>
</feature>
<keyword evidence="4 7" id="KW-1133">Transmembrane helix</keyword>
<feature type="transmembrane region" description="Helical" evidence="7">
    <location>
        <begin position="455"/>
        <end position="474"/>
    </location>
</feature>
<feature type="transmembrane region" description="Helical" evidence="7">
    <location>
        <begin position="118"/>
        <end position="136"/>
    </location>
</feature>
<dbReference type="KEGG" id="sap:Sulac_2777"/>
<feature type="transmembrane region" description="Helical" evidence="7">
    <location>
        <begin position="412"/>
        <end position="434"/>
    </location>
</feature>
<dbReference type="InterPro" id="IPR001750">
    <property type="entry name" value="ND/Mrp_TM"/>
</dbReference>
<sequence length="626" mass="68107">MQGLVEILLLPLIGAGTITAFKGLMPKKLPGIWASLLVGISFLISIQADRHLATLPVTHRWITGSLWNWATGFGPPIHWRLYLDPISAVWLLVITGVGMLIHIYSIGYMHDDPGEARFFSYLNFFIFSMLLLVLAGNLIVLIIGWALVGLASYFLIGFWYTRPSAVRAAKKAFVMNTLGDVGILLGLALLFVRYHGVGYQTLFQAFSTAQPGSPFFEWTAFLLYVGAMAKSAQFPLHMWLADAMEGPTPVSALIHAATMVTAGVYLMARLYPLLRLAPVTHEAIGVIGAFTAIFAASIAFFQQDIKKVLAYSTLSQLGYMFLGIGASAYIASVFHFMTHAFFKATLFLAAGSVIHALGGEQDIGQMGGLAKKMPWTTWSFLFATLAIAGIPPLSGYWSKEALLGQAFNTGHYGLWAVGVITAGMTAFYMFRLFFVTFLGKPRNQHLYDHAHEAPAVMTVPVVLLAVLSVFGGFLDTGLNHWLVPAFQTYAGGRLAPLEAGPLWSTVLTVGLALVGIAIAAWLYVRLGVAPQAGIDRPPGRWMLAAWGMDTAWTVLVVDPLKALGTFFLTVERGILAAVVGIASGVWMWAEDLRPLETGLVRRYALSIMVGLVALFAYYLLRVGLIS</sequence>
<proteinExistence type="inferred from homology"/>
<evidence type="ECO:0000256" key="4">
    <source>
        <dbReference type="ARBA" id="ARBA00022989"/>
    </source>
</evidence>
<dbReference type="NCBIfam" id="TIGR01974">
    <property type="entry name" value="NDH_I_L"/>
    <property type="match status" value="1"/>
</dbReference>
<accession>G8TYH7</accession>
<gene>
    <name evidence="10" type="ordered locus">Sulac_2777</name>
</gene>
<dbReference type="Pfam" id="PF00361">
    <property type="entry name" value="Proton_antipo_M"/>
    <property type="match status" value="1"/>
</dbReference>
<feature type="transmembrane region" description="Helical" evidence="7">
    <location>
        <begin position="600"/>
        <end position="620"/>
    </location>
</feature>
<comment type="subcellular location">
    <subcellularLocation>
        <location evidence="1">Endomembrane system</location>
        <topology evidence="1">Multi-pass membrane protein</topology>
    </subcellularLocation>
    <subcellularLocation>
        <location evidence="6">Membrane</location>
        <topology evidence="6">Multi-pass membrane protein</topology>
    </subcellularLocation>
</comment>
<protein>
    <submittedName>
        <fullName evidence="10">NADH dehydrogenase subunit L</fullName>
        <ecNumber evidence="10">1.6.5.3</ecNumber>
    </submittedName>
</protein>
<reference evidence="11" key="1">
    <citation type="submission" date="2011-12" db="EMBL/GenBank/DDBJ databases">
        <title>The complete genome of chromosome of Sulfobacillus acidophilus DSM 10332.</title>
        <authorList>
            <person name="Lucas S."/>
            <person name="Han J."/>
            <person name="Lapidus A."/>
            <person name="Bruce D."/>
            <person name="Goodwin L."/>
            <person name="Pitluck S."/>
            <person name="Peters L."/>
            <person name="Kyrpides N."/>
            <person name="Mavromatis K."/>
            <person name="Ivanova N."/>
            <person name="Mikhailova N."/>
            <person name="Chertkov O."/>
            <person name="Saunders E."/>
            <person name="Detter J.C."/>
            <person name="Tapia R."/>
            <person name="Han C."/>
            <person name="Land M."/>
            <person name="Hauser L."/>
            <person name="Markowitz V."/>
            <person name="Cheng J.-F."/>
            <person name="Hugenholtz P."/>
            <person name="Woyke T."/>
            <person name="Wu D."/>
            <person name="Pukall R."/>
            <person name="Gehrich-Schroeter G."/>
            <person name="Schneider S."/>
            <person name="Klenk H.-P."/>
            <person name="Eisen J.A."/>
        </authorList>
    </citation>
    <scope>NUCLEOTIDE SEQUENCE [LARGE SCALE GENOMIC DNA]</scope>
    <source>
        <strain evidence="11">ATCC 700253 / DSM 10332 / NAL</strain>
    </source>
</reference>
<dbReference type="Proteomes" id="UP000005439">
    <property type="component" value="Chromosome"/>
</dbReference>
<feature type="transmembrane region" description="Helical" evidence="7">
    <location>
        <begin position="308"/>
        <end position="330"/>
    </location>
</feature>
<dbReference type="InterPro" id="IPR003945">
    <property type="entry name" value="NU5C-like"/>
</dbReference>
<name>G8TYH7_SULAD</name>
<feature type="transmembrane region" description="Helical" evidence="7">
    <location>
        <begin position="502"/>
        <end position="523"/>
    </location>
</feature>
<feature type="transmembrane region" description="Helical" evidence="7">
    <location>
        <begin position="88"/>
        <end position="106"/>
    </location>
</feature>
<dbReference type="InterPro" id="IPR001516">
    <property type="entry name" value="Proton_antipo_N"/>
</dbReference>
<evidence type="ECO:0000256" key="6">
    <source>
        <dbReference type="RuleBase" id="RU000320"/>
    </source>
</evidence>